<feature type="compositionally biased region" description="Gly residues" evidence="1">
    <location>
        <begin position="190"/>
        <end position="206"/>
    </location>
</feature>
<evidence type="ECO:0000313" key="3">
    <source>
        <dbReference type="Proteomes" id="UP001165090"/>
    </source>
</evidence>
<evidence type="ECO:0000313" key="2">
    <source>
        <dbReference type="EMBL" id="GLI70564.1"/>
    </source>
</evidence>
<evidence type="ECO:0000256" key="1">
    <source>
        <dbReference type="SAM" id="MobiDB-lite"/>
    </source>
</evidence>
<feature type="compositionally biased region" description="Polar residues" evidence="1">
    <location>
        <begin position="395"/>
        <end position="404"/>
    </location>
</feature>
<protein>
    <submittedName>
        <fullName evidence="2">Uncharacterized protein</fullName>
    </submittedName>
</protein>
<reference evidence="2 3" key="1">
    <citation type="journal article" date="2023" name="IScience">
        <title>Expanded male sex-determining region conserved during the evolution of homothallism in the green alga Volvox.</title>
        <authorList>
            <person name="Yamamoto K."/>
            <person name="Matsuzaki R."/>
            <person name="Mahakham W."/>
            <person name="Heman W."/>
            <person name="Sekimoto H."/>
            <person name="Kawachi M."/>
            <person name="Minakuchi Y."/>
            <person name="Toyoda A."/>
            <person name="Nozaki H."/>
        </authorList>
    </citation>
    <scope>NUCLEOTIDE SEQUENCE [LARGE SCALE GENOMIC DNA]</scope>
    <source>
        <strain evidence="2 3">NIES-4468</strain>
    </source>
</reference>
<feature type="region of interest" description="Disordered" evidence="1">
    <location>
        <begin position="132"/>
        <end position="264"/>
    </location>
</feature>
<comment type="caution">
    <text evidence="2">The sequence shown here is derived from an EMBL/GenBank/DDBJ whole genome shotgun (WGS) entry which is preliminary data.</text>
</comment>
<dbReference type="Proteomes" id="UP001165090">
    <property type="component" value="Unassembled WGS sequence"/>
</dbReference>
<accession>A0ABQ5SMD3</accession>
<name>A0ABQ5SMD3_9CHLO</name>
<feature type="compositionally biased region" description="Low complexity" evidence="1">
    <location>
        <begin position="476"/>
        <end position="488"/>
    </location>
</feature>
<proteinExistence type="predicted"/>
<feature type="compositionally biased region" description="Pro residues" evidence="1">
    <location>
        <begin position="442"/>
        <end position="451"/>
    </location>
</feature>
<keyword evidence="3" id="KW-1185">Reference proteome</keyword>
<feature type="compositionally biased region" description="Low complexity" evidence="1">
    <location>
        <begin position="452"/>
        <end position="463"/>
    </location>
</feature>
<feature type="region of interest" description="Disordered" evidence="1">
    <location>
        <begin position="347"/>
        <end position="505"/>
    </location>
</feature>
<sequence length="505" mass="50345">MSAPHNDAVLDRVLTRIVSAGNQKSNGRSPRGISSVLQRDGVPARGNVGGDKRRSGSTTKFYANYRVTNPAFGSSSARDSSLAGTNTVVPQIVFAKGILRVPASSSAVQQSSATNAANTNGTVGAATATNAAAASMKPTSTVILRQPPPQRSTSSPQGHLRASRCSSPPLDISGAGTRRRSSPGDARASTGGGISGGGGGGGGAPYGGRSSSPRHAVSSCSGTVGSPLAVGASRSRSIPKERQSSGGGYGLRSSGGSGDGGMGLLAAATAGGLAAGANEAAVSGAAPLPARGRPGNTITRTAALRALKQQRSTTPDIIAELRAVSSLKASQQEGSTQAATQVIAFPAVGDAGHANPNAGGTATSTRQQQLQHQNQNRSRGEAAAQAGVASANADTAASSQSRNATPGGFISGDHQSSAGGGTSAGPARAAAGPGVAPRDTSPHPPAHPPVPQQQQQSLLNPPQKRAATQESQGHVQKQLKQQQQQQLLPPQPLQHGSVMQTQEPA</sequence>
<feature type="compositionally biased region" description="Low complexity" evidence="1">
    <location>
        <begin position="424"/>
        <end position="437"/>
    </location>
</feature>
<feature type="compositionally biased region" description="Low complexity" evidence="1">
    <location>
        <begin position="367"/>
        <end position="393"/>
    </location>
</feature>
<gene>
    <name evidence="2" type="ORF">VaNZ11_015487</name>
</gene>
<dbReference type="EMBL" id="BSDZ01000094">
    <property type="protein sequence ID" value="GLI70564.1"/>
    <property type="molecule type" value="Genomic_DNA"/>
</dbReference>
<feature type="compositionally biased region" description="Gly residues" evidence="1">
    <location>
        <begin position="245"/>
        <end position="263"/>
    </location>
</feature>
<feature type="non-terminal residue" evidence="2">
    <location>
        <position position="505"/>
    </location>
</feature>
<organism evidence="2 3">
    <name type="scientific">Volvox africanus</name>
    <dbReference type="NCBI Taxonomy" id="51714"/>
    <lineage>
        <taxon>Eukaryota</taxon>
        <taxon>Viridiplantae</taxon>
        <taxon>Chlorophyta</taxon>
        <taxon>core chlorophytes</taxon>
        <taxon>Chlorophyceae</taxon>
        <taxon>CS clade</taxon>
        <taxon>Chlamydomonadales</taxon>
        <taxon>Volvocaceae</taxon>
        <taxon>Volvox</taxon>
    </lineage>
</organism>
<feature type="compositionally biased region" description="Polar residues" evidence="1">
    <location>
        <begin position="466"/>
        <end position="475"/>
    </location>
</feature>